<sequence length="151" mass="16752">MRKMRLLIAAFVMGFCATVANAQSEEITDENLRRYALMMETVDAMKSEISVLTNEMIKNQEGMTGKRYLELSKGEGEPASEFEQKFMENITKMQDERKEAIGDVVQILATKMLPDGGKAYKAIKSALGSDESVKSRYNAILAEIQSPAEGA</sequence>
<proteinExistence type="predicted"/>
<reference evidence="2" key="1">
    <citation type="submission" date="2021-02" db="EMBL/GenBank/DDBJ databases">
        <title>Fulvivirga sp. S481 isolated from sea water.</title>
        <authorList>
            <person name="Bae S.S."/>
            <person name="Baek K."/>
        </authorList>
    </citation>
    <scope>NUCLEOTIDE SEQUENCE</scope>
    <source>
        <strain evidence="2">S481</strain>
    </source>
</reference>
<evidence type="ECO:0000313" key="2">
    <source>
        <dbReference type="EMBL" id="QSE96398.1"/>
    </source>
</evidence>
<evidence type="ECO:0008006" key="4">
    <source>
        <dbReference type="Google" id="ProtNLM"/>
    </source>
</evidence>
<name>A0A974WFA0_9BACT</name>
<organism evidence="2 3">
    <name type="scientific">Fulvivirga lutea</name>
    <dbReference type="NCBI Taxonomy" id="2810512"/>
    <lineage>
        <taxon>Bacteria</taxon>
        <taxon>Pseudomonadati</taxon>
        <taxon>Bacteroidota</taxon>
        <taxon>Cytophagia</taxon>
        <taxon>Cytophagales</taxon>
        <taxon>Fulvivirgaceae</taxon>
        <taxon>Fulvivirga</taxon>
    </lineage>
</organism>
<accession>A0A974WFA0</accession>
<dbReference type="AlphaFoldDB" id="A0A974WFA0"/>
<dbReference type="EMBL" id="CP070608">
    <property type="protein sequence ID" value="QSE96398.1"/>
    <property type="molecule type" value="Genomic_DNA"/>
</dbReference>
<feature type="chain" id="PRO_5037077104" description="DUF2383 domain-containing protein" evidence="1">
    <location>
        <begin position="23"/>
        <end position="151"/>
    </location>
</feature>
<keyword evidence="3" id="KW-1185">Reference proteome</keyword>
<evidence type="ECO:0000256" key="1">
    <source>
        <dbReference type="SAM" id="SignalP"/>
    </source>
</evidence>
<feature type="signal peptide" evidence="1">
    <location>
        <begin position="1"/>
        <end position="22"/>
    </location>
</feature>
<gene>
    <name evidence="2" type="ORF">JR347_12350</name>
</gene>
<evidence type="ECO:0000313" key="3">
    <source>
        <dbReference type="Proteomes" id="UP000662783"/>
    </source>
</evidence>
<protein>
    <recommendedName>
        <fullName evidence="4">DUF2383 domain-containing protein</fullName>
    </recommendedName>
</protein>
<keyword evidence="1" id="KW-0732">Signal</keyword>
<dbReference type="KEGG" id="fuv:JR347_12350"/>
<dbReference type="Proteomes" id="UP000662783">
    <property type="component" value="Chromosome"/>
</dbReference>
<dbReference type="RefSeq" id="WP_205720914.1">
    <property type="nucleotide sequence ID" value="NZ_CP070608.1"/>
</dbReference>